<dbReference type="Pfam" id="PF13692">
    <property type="entry name" value="Glyco_trans_1_4"/>
    <property type="match status" value="1"/>
</dbReference>
<keyword evidence="3" id="KW-1185">Reference proteome</keyword>
<dbReference type="Gene3D" id="3.40.50.2000">
    <property type="entry name" value="Glycogen Phosphorylase B"/>
    <property type="match status" value="2"/>
</dbReference>
<dbReference type="RefSeq" id="WP_012617049.1">
    <property type="nucleotide sequence ID" value="NC_011832.1"/>
</dbReference>
<dbReference type="KEGG" id="mpl:Mpal_0348"/>
<dbReference type="CDD" id="cd03794">
    <property type="entry name" value="GT4_WbuB-like"/>
    <property type="match status" value="1"/>
</dbReference>
<name>B8GJS6_METPE</name>
<feature type="domain" description="Glycosyltransferase subfamily 4-like N-terminal" evidence="1">
    <location>
        <begin position="20"/>
        <end position="195"/>
    </location>
</feature>
<protein>
    <submittedName>
        <fullName evidence="2">Glycosyl transferase group 1</fullName>
    </submittedName>
</protein>
<dbReference type="PANTHER" id="PTHR12526:SF622">
    <property type="entry name" value="GLYCOSYLTRANSFERASE (GROUP I)"/>
    <property type="match status" value="1"/>
</dbReference>
<evidence type="ECO:0000313" key="2">
    <source>
        <dbReference type="EMBL" id="ACL15730.1"/>
    </source>
</evidence>
<dbReference type="CAZy" id="GT4">
    <property type="family name" value="Glycosyltransferase Family 4"/>
</dbReference>
<dbReference type="PANTHER" id="PTHR12526">
    <property type="entry name" value="GLYCOSYLTRANSFERASE"/>
    <property type="match status" value="1"/>
</dbReference>
<evidence type="ECO:0000313" key="3">
    <source>
        <dbReference type="Proteomes" id="UP000002457"/>
    </source>
</evidence>
<accession>B8GJS6</accession>
<dbReference type="EMBL" id="CP001338">
    <property type="protein sequence ID" value="ACL15730.1"/>
    <property type="molecule type" value="Genomic_DNA"/>
</dbReference>
<dbReference type="STRING" id="521011.Mpal_0348"/>
<dbReference type="SUPFAM" id="SSF53756">
    <property type="entry name" value="UDP-Glycosyltransferase/glycogen phosphorylase"/>
    <property type="match status" value="1"/>
</dbReference>
<gene>
    <name evidence="2" type="ordered locus">Mpal_0348</name>
</gene>
<dbReference type="Pfam" id="PF13439">
    <property type="entry name" value="Glyco_transf_4"/>
    <property type="match status" value="1"/>
</dbReference>
<reference evidence="2 3" key="1">
    <citation type="journal article" date="2015" name="Genome Announc.">
        <title>Complete Genome Sequence of Methanosphaerula palustris E1-9CT, a Hydrogenotrophic Methanogen Isolated from a Minerotrophic Fen Peatland.</title>
        <authorList>
            <person name="Cadillo-Quiroz H."/>
            <person name="Browne P."/>
            <person name="Kyrpides N."/>
            <person name="Woyke T."/>
            <person name="Goodwin L."/>
            <person name="Detter C."/>
            <person name="Yavitt J.B."/>
            <person name="Zinder S.H."/>
        </authorList>
    </citation>
    <scope>NUCLEOTIDE SEQUENCE [LARGE SCALE GENOMIC DNA]</scope>
    <source>
        <strain evidence="3">ATCC BAA-1556 / DSM 19958 / E1-9c</strain>
    </source>
</reference>
<dbReference type="GO" id="GO:0016740">
    <property type="term" value="F:transferase activity"/>
    <property type="evidence" value="ECO:0007669"/>
    <property type="project" value="UniProtKB-KW"/>
</dbReference>
<dbReference type="OrthoDB" id="132546at2157"/>
<dbReference type="InterPro" id="IPR028098">
    <property type="entry name" value="Glyco_trans_4-like_N"/>
</dbReference>
<keyword evidence="2" id="KW-0808">Transferase</keyword>
<organism evidence="2 3">
    <name type="scientific">Methanosphaerula palustris (strain ATCC BAA-1556 / DSM 19958 / E1-9c)</name>
    <dbReference type="NCBI Taxonomy" id="521011"/>
    <lineage>
        <taxon>Archaea</taxon>
        <taxon>Methanobacteriati</taxon>
        <taxon>Methanobacteriota</taxon>
        <taxon>Stenosarchaea group</taxon>
        <taxon>Methanomicrobia</taxon>
        <taxon>Methanomicrobiales</taxon>
        <taxon>Methanoregulaceae</taxon>
        <taxon>Methanosphaerula</taxon>
    </lineage>
</organism>
<dbReference type="GeneID" id="7272653"/>
<sequence length="396" mass="44977">MKIFVVQESNFIARGPHQSHHLLERLVQRGHDVRVIDFDILWRTKEERKIILSRRVFTARAKAVPGADITVIRPSIIQLPVLEYVSLLYSHGKELIHQIDEYKPDVVIGFGILNTRMAITLCHRRGIPFISYVIDELHRLVPQRPFRWLARAVEGSSYASADLVLSINEGLRDYTIKMGAPRERTQVIRAGVDLAWFSAVDREKKRRELGLVDDDIVLFFMGWLYDFSGLKEVIDGLIERRDMPNLKLLVVGQGDLWEYIQEIKAIDGMDERVITVGWQPYDSIPEFIAAGDICLLPARKNGIMKNIVPIKMYEYMAAGKPVIATSLSGLKKEFGAGNGVVYIDSPGEAVATAIELAENGTCEEYGRRSRLFVEPNDWNTITDSFEESLELIIHAN</sequence>
<evidence type="ECO:0000259" key="1">
    <source>
        <dbReference type="Pfam" id="PF13439"/>
    </source>
</evidence>
<proteinExistence type="predicted"/>
<dbReference type="AlphaFoldDB" id="B8GJS6"/>
<dbReference type="eggNOG" id="arCOG01409">
    <property type="taxonomic scope" value="Archaea"/>
</dbReference>
<dbReference type="Proteomes" id="UP000002457">
    <property type="component" value="Chromosome"/>
</dbReference>
<dbReference type="HOGENOM" id="CLU_705170_0_0_2"/>